<proteinExistence type="predicted"/>
<protein>
    <recommendedName>
        <fullName evidence="5">DUF1232 domain-containing protein</fullName>
    </recommendedName>
</protein>
<dbReference type="EMBL" id="CP001344">
    <property type="protein sequence ID" value="ACL43197.1"/>
    <property type="molecule type" value="Genomic_DNA"/>
</dbReference>
<evidence type="ECO:0000313" key="6">
    <source>
        <dbReference type="EMBL" id="ACL43197.1"/>
    </source>
</evidence>
<dbReference type="AlphaFoldDB" id="B8HW19"/>
<keyword evidence="3" id="KW-1133">Transmembrane helix</keyword>
<sequence>MNEERDFYQLLRLYLQSQNQQYPGVLNPLLDYILLPSDLLHLIVKLLLDETVPLREKVKVLLALLYYVSPLDVIPDMLLGPVGLVDDVAVAIYVLDSLLNTIQPETVERSWAGDRQLLFTLQRLVGAVDGMMGGSLLHKLDPFLYRLFP</sequence>
<dbReference type="KEGG" id="cyn:Cyan7425_0811"/>
<dbReference type="InterPro" id="IPR010652">
    <property type="entry name" value="DUF1232"/>
</dbReference>
<dbReference type="eggNOG" id="COG3339">
    <property type="taxonomic scope" value="Bacteria"/>
</dbReference>
<dbReference type="HOGENOM" id="CLU_130854_0_0_3"/>
<evidence type="ECO:0000256" key="1">
    <source>
        <dbReference type="ARBA" id="ARBA00004127"/>
    </source>
</evidence>
<dbReference type="STRING" id="395961.Cyan7425_0811"/>
<dbReference type="OrthoDB" id="9800034at2"/>
<dbReference type="Pfam" id="PF06803">
    <property type="entry name" value="DUF1232"/>
    <property type="match status" value="1"/>
</dbReference>
<keyword evidence="4" id="KW-0472">Membrane</keyword>
<organism evidence="6">
    <name type="scientific">Cyanothece sp. (strain PCC 7425 / ATCC 29141)</name>
    <dbReference type="NCBI Taxonomy" id="395961"/>
    <lineage>
        <taxon>Bacteria</taxon>
        <taxon>Bacillati</taxon>
        <taxon>Cyanobacteriota</taxon>
        <taxon>Cyanophyceae</taxon>
        <taxon>Gomontiellales</taxon>
        <taxon>Cyanothecaceae</taxon>
        <taxon>Cyanothece</taxon>
    </lineage>
</organism>
<accession>B8HW19</accession>
<dbReference type="GO" id="GO:0012505">
    <property type="term" value="C:endomembrane system"/>
    <property type="evidence" value="ECO:0007669"/>
    <property type="project" value="UniProtKB-SubCell"/>
</dbReference>
<evidence type="ECO:0000256" key="2">
    <source>
        <dbReference type="ARBA" id="ARBA00022692"/>
    </source>
</evidence>
<comment type="subcellular location">
    <subcellularLocation>
        <location evidence="1">Endomembrane system</location>
        <topology evidence="1">Multi-pass membrane protein</topology>
    </subcellularLocation>
</comment>
<evidence type="ECO:0000256" key="3">
    <source>
        <dbReference type="ARBA" id="ARBA00022989"/>
    </source>
</evidence>
<name>B8HW19_CYAP4</name>
<evidence type="ECO:0000256" key="4">
    <source>
        <dbReference type="ARBA" id="ARBA00023136"/>
    </source>
</evidence>
<reference evidence="6" key="1">
    <citation type="submission" date="2009-01" db="EMBL/GenBank/DDBJ databases">
        <title>Complete sequence of chromosome Cyanothece sp. PCC 7425.</title>
        <authorList>
            <consortium name="US DOE Joint Genome Institute"/>
            <person name="Lucas S."/>
            <person name="Copeland A."/>
            <person name="Lapidus A."/>
            <person name="Glavina del Rio T."/>
            <person name="Dalin E."/>
            <person name="Tice H."/>
            <person name="Bruce D."/>
            <person name="Goodwin L."/>
            <person name="Pitluck S."/>
            <person name="Sims D."/>
            <person name="Meineke L."/>
            <person name="Brettin T."/>
            <person name="Detter J.C."/>
            <person name="Han C."/>
            <person name="Larimer F."/>
            <person name="Land M."/>
            <person name="Hauser L."/>
            <person name="Kyrpides N."/>
            <person name="Ovchinnikova G."/>
            <person name="Liberton M."/>
            <person name="Stoeckel J."/>
            <person name="Banerjee A."/>
            <person name="Singh A."/>
            <person name="Page L."/>
            <person name="Sato H."/>
            <person name="Zhao L."/>
            <person name="Sherman L."/>
            <person name="Pakrasi H."/>
            <person name="Richardson P."/>
        </authorList>
    </citation>
    <scope>NUCLEOTIDE SEQUENCE</scope>
    <source>
        <strain evidence="6">PCC 7425</strain>
    </source>
</reference>
<keyword evidence="2" id="KW-0812">Transmembrane</keyword>
<evidence type="ECO:0000259" key="5">
    <source>
        <dbReference type="Pfam" id="PF06803"/>
    </source>
</evidence>
<feature type="domain" description="DUF1232" evidence="5">
    <location>
        <begin position="57"/>
        <end position="92"/>
    </location>
</feature>
<gene>
    <name evidence="6" type="ordered locus">Cyan7425_0811</name>
</gene>